<dbReference type="SUPFAM" id="SSF48371">
    <property type="entry name" value="ARM repeat"/>
    <property type="match status" value="1"/>
</dbReference>
<dbReference type="STRING" id="1330018.A0A167Q1L7"/>
<feature type="region of interest" description="Disordered" evidence="1">
    <location>
        <begin position="1474"/>
        <end position="1500"/>
    </location>
</feature>
<dbReference type="Pfam" id="PF23325">
    <property type="entry name" value="TPR_28"/>
    <property type="match status" value="1"/>
</dbReference>
<dbReference type="SUPFAM" id="SSF48425">
    <property type="entry name" value="Sec7 domain"/>
    <property type="match status" value="1"/>
</dbReference>
<evidence type="ECO:0000256" key="1">
    <source>
        <dbReference type="SAM" id="MobiDB-lite"/>
    </source>
</evidence>
<sequence length="1500" mass="166514">MPLSTVQISPEHILQGEITSVISAMRKNSRWAAYARAQRFERDYRSGRGYRIPHEVALFTAFGLLKKEVKDAEGVLEMPLLKILAPFLAVLEASSCPSTITLATLASLSNILKSQLVRPDVASLTQALTALSTALAKCKFEPSDSTTDELVMLKQLDLIYEVFSSDIGTQLGNPEACELLECVLSMCYRTKYSEMLRRSAEYTMHRLIRLVFIKLASMDPEFEESELAREEAEFKLASGVAPAGPTPEPSLAISGSMDDMSTVSHSDTPSEKADGASMEETFVNGKDIMIQPVRTTDSPAPPTPTGAPTSTPYSLITHQSLIVALISLLSPHPPSPPNRTLVTLSLFHTLLLSSPHISSFSSLLAPLLDNGCRNLFWLIRSDHPGVQTLALKTVSALLEIFHGAQAGAYQRELFLTHCVDRLQPPPPQPGRGNPVHSPETSRSSSPAPAAHVHPPGWLAKGDTRLLLLSAIAQLASSPSYFVEVFVNCDCDSGSEDMFEKLVSFLCAEIGRGEVEGSEGREMCTDILLGYIAGMYGRSDGEEEQWPSTYPAPADLLEAQSRKRQLRAGSTLFNQKPKLGLAFFEDNGFIYTDPTEPHHVSLSKFLKSCQRLDKRVLGEFLGAPGNEQILEAFLSLFEYDGKVISEALRDILETFRLPGESQPISRITEAFAKQYRISGKTEIKSDDAAFVVSYSVIMLNTDLHNPQNSKKRMTLEEYGRNLRGVNDGENFSPGFISGIYESIKKNEIVMPEEHVGQVGFDYAWRELIIRSKTRGPLMTTNSNAFDDHLFSVSWKPVVGAVIHAFMTVEDDNLVQRLISSLRQLTSLAQKYNKPEVFDYIVSLLAESTGLIKYEDPRDGEEPKSTGGNYPLVQVDDIKVTVSPISIGFGRNFKGQLASVVLFSLLSSHVDLLREDWLQIFEILKTLFLASLLPRAMLEMEDFLSGDYVIPLKGSSPPAEEEHRSNEGGLLSTLSSYLLTPYGASSETMTSQPTQEDVENTMSAVDTLETCNMEKVYASIMQLSGEPLLAVLRGLRTSADHTTVEKLKSRASGRNQAQLPYDPTSSFFLEVMVSIVLKTKEQISETWEIVFEYISVILSHSDKFSVLLVERTVVDLLKLCQVVAEEPKLHDQLYVAFDLLGSLTPAVKVAVGEQLMIGLDRVIRDHRSVIRSQTEWRVVLSILRPLVIHADAAKIAFECVESIITSEQDDAVTIDNYGVLLVTLQDFTNAAGQAVAGRQQHMRRLSVAEGAALDAAVPRGTRAIELLFDMKKFVPRLAQHGPGDQPVPESEVWETLWLPLLVALQNQALNTSRDVRHTAVGHLQRLLLLPQMSDTLPDISTLFEKAVFPLMKELLKPQVYLRDPHGMSETRMRASGLLCKTFLHYGMKMHEEGQVFTQLWVDVLDYLDKFMNSGKHDQLYEAVPESLKNVVLVLHAAGVIVPPWEHQNAHAQLLWETTQRRMDRFLPSFLDELVPAPPPPTMPSQHPVEHAHEHEHVQVQHA</sequence>
<evidence type="ECO:0000259" key="2">
    <source>
        <dbReference type="PROSITE" id="PS50190"/>
    </source>
</evidence>
<keyword evidence="4" id="KW-1185">Reference proteome</keyword>
<dbReference type="Pfam" id="PF01369">
    <property type="entry name" value="Sec7"/>
    <property type="match status" value="1"/>
</dbReference>
<dbReference type="PANTHER" id="PTHR10663">
    <property type="entry name" value="GUANYL-NUCLEOTIDE EXCHANGE FACTOR"/>
    <property type="match status" value="1"/>
</dbReference>
<dbReference type="InterPro" id="IPR035999">
    <property type="entry name" value="Sec7_dom_sf"/>
</dbReference>
<dbReference type="EMBL" id="KV417272">
    <property type="protein sequence ID" value="KZO99327.1"/>
    <property type="molecule type" value="Genomic_DNA"/>
</dbReference>
<evidence type="ECO:0000313" key="3">
    <source>
        <dbReference type="EMBL" id="KZO99327.1"/>
    </source>
</evidence>
<dbReference type="Proteomes" id="UP000076738">
    <property type="component" value="Unassembled WGS sequence"/>
</dbReference>
<dbReference type="InterPro" id="IPR016024">
    <property type="entry name" value="ARM-type_fold"/>
</dbReference>
<proteinExistence type="predicted"/>
<dbReference type="GO" id="GO:0005085">
    <property type="term" value="F:guanyl-nucleotide exchange factor activity"/>
    <property type="evidence" value="ECO:0007669"/>
    <property type="project" value="InterPro"/>
</dbReference>
<dbReference type="GO" id="GO:0005737">
    <property type="term" value="C:cytoplasm"/>
    <property type="evidence" value="ECO:0007669"/>
    <property type="project" value="UniProtKB-ARBA"/>
</dbReference>
<feature type="domain" description="SEC7" evidence="2">
    <location>
        <begin position="554"/>
        <end position="745"/>
    </location>
</feature>
<name>A0A167Q1L7_CALVF</name>
<accession>A0A167Q1L7</accession>
<feature type="compositionally biased region" description="Low complexity" evidence="1">
    <location>
        <begin position="434"/>
        <end position="454"/>
    </location>
</feature>
<gene>
    <name evidence="3" type="ORF">CALVIDRAFT_544451</name>
</gene>
<dbReference type="CDD" id="cd00171">
    <property type="entry name" value="Sec7"/>
    <property type="match status" value="1"/>
</dbReference>
<feature type="compositionally biased region" description="Basic and acidic residues" evidence="1">
    <location>
        <begin position="1485"/>
        <end position="1500"/>
    </location>
</feature>
<dbReference type="PANTHER" id="PTHR10663:SF388">
    <property type="entry name" value="GOLGI-SPECIFIC BREFELDIN A-RESISTANCE GUANINE NUCLEOTIDE EXCHANGE FACTOR 1"/>
    <property type="match status" value="1"/>
</dbReference>
<dbReference type="PROSITE" id="PS50190">
    <property type="entry name" value="SEC7"/>
    <property type="match status" value="1"/>
</dbReference>
<dbReference type="OrthoDB" id="10258608at2759"/>
<protein>
    <submittedName>
        <fullName evidence="3">Sec7-domain-containing protein</fullName>
    </submittedName>
</protein>
<dbReference type="SMART" id="SM00222">
    <property type="entry name" value="Sec7"/>
    <property type="match status" value="1"/>
</dbReference>
<dbReference type="InterPro" id="IPR000904">
    <property type="entry name" value="Sec7_dom"/>
</dbReference>
<organism evidence="3 4">
    <name type="scientific">Calocera viscosa (strain TUFC12733)</name>
    <dbReference type="NCBI Taxonomy" id="1330018"/>
    <lineage>
        <taxon>Eukaryota</taxon>
        <taxon>Fungi</taxon>
        <taxon>Dikarya</taxon>
        <taxon>Basidiomycota</taxon>
        <taxon>Agaricomycotina</taxon>
        <taxon>Dacrymycetes</taxon>
        <taxon>Dacrymycetales</taxon>
        <taxon>Dacrymycetaceae</taxon>
        <taxon>Calocera</taxon>
    </lineage>
</organism>
<dbReference type="Gene3D" id="1.10.220.20">
    <property type="match status" value="1"/>
</dbReference>
<dbReference type="GO" id="GO:0032012">
    <property type="term" value="P:regulation of ARF protein signal transduction"/>
    <property type="evidence" value="ECO:0007669"/>
    <property type="project" value="InterPro"/>
</dbReference>
<dbReference type="GO" id="GO:0012505">
    <property type="term" value="C:endomembrane system"/>
    <property type="evidence" value="ECO:0007669"/>
    <property type="project" value="UniProtKB-ARBA"/>
</dbReference>
<dbReference type="InterPro" id="IPR023394">
    <property type="entry name" value="Sec7_C_sf"/>
</dbReference>
<dbReference type="GO" id="GO:0016192">
    <property type="term" value="P:vesicle-mediated transport"/>
    <property type="evidence" value="ECO:0007669"/>
    <property type="project" value="UniProtKB-ARBA"/>
</dbReference>
<evidence type="ECO:0000313" key="4">
    <source>
        <dbReference type="Proteomes" id="UP000076738"/>
    </source>
</evidence>
<feature type="region of interest" description="Disordered" evidence="1">
    <location>
        <begin position="239"/>
        <end position="275"/>
    </location>
</feature>
<dbReference type="InterPro" id="IPR056604">
    <property type="entry name" value="GBF1-like_TPR"/>
</dbReference>
<feature type="region of interest" description="Disordered" evidence="1">
    <location>
        <begin position="424"/>
        <end position="454"/>
    </location>
</feature>
<dbReference type="Gene3D" id="1.10.1000.11">
    <property type="entry name" value="Arf Nucleotide-binding Site Opener,domain 2"/>
    <property type="match status" value="1"/>
</dbReference>
<reference evidence="3 4" key="1">
    <citation type="journal article" date="2016" name="Mol. Biol. Evol.">
        <title>Comparative Genomics of Early-Diverging Mushroom-Forming Fungi Provides Insights into the Origins of Lignocellulose Decay Capabilities.</title>
        <authorList>
            <person name="Nagy L.G."/>
            <person name="Riley R."/>
            <person name="Tritt A."/>
            <person name="Adam C."/>
            <person name="Daum C."/>
            <person name="Floudas D."/>
            <person name="Sun H."/>
            <person name="Yadav J.S."/>
            <person name="Pangilinan J."/>
            <person name="Larsson K.H."/>
            <person name="Matsuura K."/>
            <person name="Barry K."/>
            <person name="Labutti K."/>
            <person name="Kuo R."/>
            <person name="Ohm R.A."/>
            <person name="Bhattacharya S.S."/>
            <person name="Shirouzu T."/>
            <person name="Yoshinaga Y."/>
            <person name="Martin F.M."/>
            <person name="Grigoriev I.V."/>
            <person name="Hibbett D.S."/>
        </authorList>
    </citation>
    <scope>NUCLEOTIDE SEQUENCE [LARGE SCALE GENOMIC DNA]</scope>
    <source>
        <strain evidence="3 4">TUFC12733</strain>
    </source>
</reference>